<name>A0A8S9P7I4_BRACR</name>
<accession>A0A8S9P7I4</accession>
<dbReference type="AlphaFoldDB" id="A0A8S9P7I4"/>
<proteinExistence type="predicted"/>
<dbReference type="EMBL" id="QGKX02001521">
    <property type="protein sequence ID" value="KAF3510895.1"/>
    <property type="molecule type" value="Genomic_DNA"/>
</dbReference>
<feature type="region of interest" description="Disordered" evidence="1">
    <location>
        <begin position="1"/>
        <end position="51"/>
    </location>
</feature>
<comment type="caution">
    <text evidence="2">The sequence shown here is derived from an EMBL/GenBank/DDBJ whole genome shotgun (WGS) entry which is preliminary data.</text>
</comment>
<organism evidence="2 3">
    <name type="scientific">Brassica cretica</name>
    <name type="common">Mustard</name>
    <dbReference type="NCBI Taxonomy" id="69181"/>
    <lineage>
        <taxon>Eukaryota</taxon>
        <taxon>Viridiplantae</taxon>
        <taxon>Streptophyta</taxon>
        <taxon>Embryophyta</taxon>
        <taxon>Tracheophyta</taxon>
        <taxon>Spermatophyta</taxon>
        <taxon>Magnoliopsida</taxon>
        <taxon>eudicotyledons</taxon>
        <taxon>Gunneridae</taxon>
        <taxon>Pentapetalae</taxon>
        <taxon>rosids</taxon>
        <taxon>malvids</taxon>
        <taxon>Brassicales</taxon>
        <taxon>Brassicaceae</taxon>
        <taxon>Brassiceae</taxon>
        <taxon>Brassica</taxon>
    </lineage>
</organism>
<reference evidence="2" key="1">
    <citation type="submission" date="2019-12" db="EMBL/GenBank/DDBJ databases">
        <title>Genome sequencing and annotation of Brassica cretica.</title>
        <authorList>
            <person name="Studholme D.J."/>
            <person name="Sarris P."/>
        </authorList>
    </citation>
    <scope>NUCLEOTIDE SEQUENCE</scope>
    <source>
        <strain evidence="2">PFS-109/04</strain>
        <tissue evidence="2">Leaf</tissue>
    </source>
</reference>
<protein>
    <submittedName>
        <fullName evidence="2">Uncharacterized protein</fullName>
    </submittedName>
</protein>
<gene>
    <name evidence="2" type="ORF">F2Q69_00005463</name>
</gene>
<evidence type="ECO:0000313" key="2">
    <source>
        <dbReference type="EMBL" id="KAF3510895.1"/>
    </source>
</evidence>
<evidence type="ECO:0000313" key="3">
    <source>
        <dbReference type="Proteomes" id="UP000712600"/>
    </source>
</evidence>
<sequence>MTRPIISLPQFLRLEPPPSSSTRLSDASRHCERATVAPISPSPSPSWVRSVNRRPASGLGWCSPPLQLEDSPCRESSGAGLSSDCPGHLGFASPRACGLGTSDLGLETACSSLHGSSSLGSADFGSGGGGSSFSWCFGPCPSSDLEGSPSAGLYLLLRNDKLFRQAAESASSECCAFSSPSLRSSPFNPVSAVFSLGLLKFVSLLPVLFAHA</sequence>
<evidence type="ECO:0000256" key="1">
    <source>
        <dbReference type="SAM" id="MobiDB-lite"/>
    </source>
</evidence>
<dbReference type="Proteomes" id="UP000712600">
    <property type="component" value="Unassembled WGS sequence"/>
</dbReference>